<keyword evidence="5" id="KW-0931">ER-Golgi transport</keyword>
<keyword evidence="8 10" id="KW-0472">Membrane</keyword>
<evidence type="ECO:0000256" key="3">
    <source>
        <dbReference type="ARBA" id="ARBA00022692"/>
    </source>
</evidence>
<evidence type="ECO:0000256" key="2">
    <source>
        <dbReference type="ARBA" id="ARBA00022448"/>
    </source>
</evidence>
<evidence type="ECO:0000256" key="8">
    <source>
        <dbReference type="ARBA" id="ARBA00023136"/>
    </source>
</evidence>
<keyword evidence="2" id="KW-0813">Transport</keyword>
<dbReference type="Proteomes" id="UP001165082">
    <property type="component" value="Unassembled WGS sequence"/>
</dbReference>
<dbReference type="PANTHER" id="PTHR12825:SF0">
    <property type="entry name" value="VESICLE TRANSPORT PROTEIN SEC20"/>
    <property type="match status" value="1"/>
</dbReference>
<comment type="similarity">
    <text evidence="9">Belongs to the SEC20 family.</text>
</comment>
<keyword evidence="6 10" id="KW-1133">Transmembrane helix</keyword>
<reference evidence="12" key="1">
    <citation type="submission" date="2022-07" db="EMBL/GenBank/DDBJ databases">
        <title>Genome analysis of Parmales, a sister group of diatoms, reveals the evolutionary specialization of diatoms from phago-mixotrophs to photoautotrophs.</title>
        <authorList>
            <person name="Ban H."/>
            <person name="Sato S."/>
            <person name="Yoshikawa S."/>
            <person name="Kazumasa Y."/>
            <person name="Nakamura Y."/>
            <person name="Ichinomiya M."/>
            <person name="Saitoh K."/>
            <person name="Sato N."/>
            <person name="Blanc-Mathieu R."/>
            <person name="Endo H."/>
            <person name="Kuwata A."/>
            <person name="Ogata H."/>
        </authorList>
    </citation>
    <scope>NUCLEOTIDE SEQUENCE</scope>
</reference>
<evidence type="ECO:0000256" key="5">
    <source>
        <dbReference type="ARBA" id="ARBA00022892"/>
    </source>
</evidence>
<evidence type="ECO:0000256" key="4">
    <source>
        <dbReference type="ARBA" id="ARBA00022824"/>
    </source>
</evidence>
<organism evidence="12 13">
    <name type="scientific">Triparma retinervis</name>
    <dbReference type="NCBI Taxonomy" id="2557542"/>
    <lineage>
        <taxon>Eukaryota</taxon>
        <taxon>Sar</taxon>
        <taxon>Stramenopiles</taxon>
        <taxon>Ochrophyta</taxon>
        <taxon>Bolidophyceae</taxon>
        <taxon>Parmales</taxon>
        <taxon>Triparmaceae</taxon>
        <taxon>Triparma</taxon>
    </lineage>
</organism>
<evidence type="ECO:0000256" key="9">
    <source>
        <dbReference type="ARBA" id="ARBA00037934"/>
    </source>
</evidence>
<evidence type="ECO:0000313" key="12">
    <source>
        <dbReference type="EMBL" id="GMH69006.1"/>
    </source>
</evidence>
<dbReference type="GO" id="GO:0031201">
    <property type="term" value="C:SNARE complex"/>
    <property type="evidence" value="ECO:0007669"/>
    <property type="project" value="TreeGrafter"/>
</dbReference>
<evidence type="ECO:0000256" key="10">
    <source>
        <dbReference type="SAM" id="Phobius"/>
    </source>
</evidence>
<keyword evidence="13" id="KW-1185">Reference proteome</keyword>
<gene>
    <name evidence="12" type="ORF">TrRE_jg3753</name>
</gene>
<evidence type="ECO:0000256" key="1">
    <source>
        <dbReference type="ARBA" id="ARBA00004163"/>
    </source>
</evidence>
<accession>A0A9W7AAG0</accession>
<comment type="subcellular location">
    <subcellularLocation>
        <location evidence="1">Endoplasmic reticulum membrane</location>
        <topology evidence="1">Single-pass type IV membrane protein</topology>
    </subcellularLocation>
</comment>
<proteinExistence type="inferred from homology"/>
<dbReference type="InterPro" id="IPR005606">
    <property type="entry name" value="Sec20"/>
</dbReference>
<dbReference type="InterPro" id="IPR056173">
    <property type="entry name" value="Sec20_C"/>
</dbReference>
<dbReference type="GO" id="GO:0006890">
    <property type="term" value="P:retrograde vesicle-mediated transport, Golgi to endoplasmic reticulum"/>
    <property type="evidence" value="ECO:0007669"/>
    <property type="project" value="InterPro"/>
</dbReference>
<evidence type="ECO:0000259" key="11">
    <source>
        <dbReference type="Pfam" id="PF03908"/>
    </source>
</evidence>
<dbReference type="EMBL" id="BRXZ01001349">
    <property type="protein sequence ID" value="GMH69006.1"/>
    <property type="molecule type" value="Genomic_DNA"/>
</dbReference>
<keyword evidence="7" id="KW-0175">Coiled coil</keyword>
<dbReference type="OrthoDB" id="46868at2759"/>
<feature type="domain" description="Sec20 C-terminal" evidence="11">
    <location>
        <begin position="1"/>
        <end position="77"/>
    </location>
</feature>
<dbReference type="AlphaFoldDB" id="A0A9W7AAG0"/>
<keyword evidence="4" id="KW-0256">Endoplasmic reticulum</keyword>
<protein>
    <recommendedName>
        <fullName evidence="11">Sec20 C-terminal domain-containing protein</fullName>
    </recommendedName>
</protein>
<keyword evidence="3 10" id="KW-0812">Transmembrane</keyword>
<feature type="transmembrane region" description="Helical" evidence="10">
    <location>
        <begin position="56"/>
        <end position="74"/>
    </location>
</feature>
<name>A0A9W7AAG0_9STRA</name>
<sequence>MLSSEVDRVGATARTLEEDSKLMSATADDYGVLGDLSSSARKVLRSLENAKMKEQALLWGAMAFYVCCLLWVLYTRIQGFVLFFTGWF</sequence>
<evidence type="ECO:0000256" key="7">
    <source>
        <dbReference type="ARBA" id="ARBA00023054"/>
    </source>
</evidence>
<evidence type="ECO:0000313" key="13">
    <source>
        <dbReference type="Proteomes" id="UP001165082"/>
    </source>
</evidence>
<comment type="caution">
    <text evidence="12">The sequence shown here is derived from an EMBL/GenBank/DDBJ whole genome shotgun (WGS) entry which is preliminary data.</text>
</comment>
<dbReference type="Pfam" id="PF03908">
    <property type="entry name" value="Sec20"/>
    <property type="match status" value="1"/>
</dbReference>
<dbReference type="PANTHER" id="PTHR12825">
    <property type="entry name" value="BNIP1-RELATED"/>
    <property type="match status" value="1"/>
</dbReference>
<dbReference type="GO" id="GO:0005789">
    <property type="term" value="C:endoplasmic reticulum membrane"/>
    <property type="evidence" value="ECO:0007669"/>
    <property type="project" value="UniProtKB-SubCell"/>
</dbReference>
<dbReference type="GO" id="GO:0005484">
    <property type="term" value="F:SNAP receptor activity"/>
    <property type="evidence" value="ECO:0007669"/>
    <property type="project" value="InterPro"/>
</dbReference>
<evidence type="ECO:0000256" key="6">
    <source>
        <dbReference type="ARBA" id="ARBA00022989"/>
    </source>
</evidence>